<evidence type="ECO:0000313" key="2">
    <source>
        <dbReference type="EMBL" id="VXC21048.1"/>
    </source>
</evidence>
<feature type="transmembrane region" description="Helical" evidence="1">
    <location>
        <begin position="12"/>
        <end position="36"/>
    </location>
</feature>
<keyword evidence="1" id="KW-1133">Transmembrane helix</keyword>
<keyword evidence="3" id="KW-1185">Reference proteome</keyword>
<feature type="transmembrane region" description="Helical" evidence="1">
    <location>
        <begin position="117"/>
        <end position="136"/>
    </location>
</feature>
<gene>
    <name evidence="2" type="ORF">MARI151_60332</name>
</gene>
<feature type="transmembrane region" description="Helical" evidence="1">
    <location>
        <begin position="85"/>
        <end position="105"/>
    </location>
</feature>
<dbReference type="EMBL" id="CABWLR010000006">
    <property type="protein sequence ID" value="VXC21048.1"/>
    <property type="molecule type" value="Genomic_DNA"/>
</dbReference>
<name>A0A653WQV2_9FLAO</name>
<dbReference type="Proteomes" id="UP000430202">
    <property type="component" value="Unassembled WGS sequence"/>
</dbReference>
<dbReference type="RefSeq" id="WP_159303958.1">
    <property type="nucleotide sequence ID" value="NZ_LR733271.1"/>
</dbReference>
<keyword evidence="1" id="KW-0472">Membrane</keyword>
<accession>A0A653WQV2</accession>
<feature type="transmembrane region" description="Helical" evidence="1">
    <location>
        <begin position="56"/>
        <end position="78"/>
    </location>
</feature>
<organism evidence="2 3">
    <name type="scientific">Maribacter litoralis</name>
    <dbReference type="NCBI Taxonomy" id="2059726"/>
    <lineage>
        <taxon>Bacteria</taxon>
        <taxon>Pseudomonadati</taxon>
        <taxon>Bacteroidota</taxon>
        <taxon>Flavobacteriia</taxon>
        <taxon>Flavobacteriales</taxon>
        <taxon>Flavobacteriaceae</taxon>
        <taxon>Maribacter</taxon>
    </lineage>
</organism>
<dbReference type="AlphaFoldDB" id="A0A653WQV2"/>
<protein>
    <recommendedName>
        <fullName evidence="4">Sugar transporter</fullName>
    </recommendedName>
</protein>
<proteinExistence type="predicted"/>
<keyword evidence="1" id="KW-0812">Transmembrane</keyword>
<sequence>MTNNLDNPPKWFWAVSVFALFYSITGILSFLSEYFVTDEIFNILTDDERYIYKNRPFWLLIVFGIDVFAGTAASIFLIIKRAIAFKLGLISIICTLIQMIYFYLFSDILVVIGPSSLQMPTVIFLTSFLLLIFIRYSMIKRWLA</sequence>
<reference evidence="2 3" key="1">
    <citation type="submission" date="2019-10" db="EMBL/GenBank/DDBJ databases">
        <authorList>
            <person name="Karimi E."/>
        </authorList>
    </citation>
    <scope>NUCLEOTIDE SEQUENCE [LARGE SCALE GENOMIC DNA]</scope>
    <source>
        <strain evidence="2">Maribacter sp. 151</strain>
    </source>
</reference>
<evidence type="ECO:0000256" key="1">
    <source>
        <dbReference type="SAM" id="Phobius"/>
    </source>
</evidence>
<evidence type="ECO:0008006" key="4">
    <source>
        <dbReference type="Google" id="ProtNLM"/>
    </source>
</evidence>
<evidence type="ECO:0000313" key="3">
    <source>
        <dbReference type="Proteomes" id="UP000430202"/>
    </source>
</evidence>